<feature type="domain" description="HD" evidence="3">
    <location>
        <begin position="46"/>
        <end position="145"/>
    </location>
</feature>
<dbReference type="InterPro" id="IPR043519">
    <property type="entry name" value="NT_sf"/>
</dbReference>
<dbReference type="PROSITE" id="PS51831">
    <property type="entry name" value="HD"/>
    <property type="match status" value="1"/>
</dbReference>
<comment type="similarity">
    <text evidence="2">Belongs to the relA/spoT family.</text>
</comment>
<dbReference type="InterPro" id="IPR012675">
    <property type="entry name" value="Beta-grasp_dom_sf"/>
</dbReference>
<dbReference type="FunFam" id="1.10.3210.10:FF:000001">
    <property type="entry name" value="GTP pyrophosphokinase RelA"/>
    <property type="match status" value="1"/>
</dbReference>
<dbReference type="CDD" id="cd00077">
    <property type="entry name" value="HDc"/>
    <property type="match status" value="1"/>
</dbReference>
<dbReference type="NCBIfam" id="TIGR00691">
    <property type="entry name" value="spoT_relA"/>
    <property type="match status" value="1"/>
</dbReference>
<dbReference type="OrthoDB" id="9805041at2"/>
<organism evidence="5 6">
    <name type="scientific">Oceanispirochaeta crateris</name>
    <dbReference type="NCBI Taxonomy" id="2518645"/>
    <lineage>
        <taxon>Bacteria</taxon>
        <taxon>Pseudomonadati</taxon>
        <taxon>Spirochaetota</taxon>
        <taxon>Spirochaetia</taxon>
        <taxon>Spirochaetales</taxon>
        <taxon>Spirochaetaceae</taxon>
        <taxon>Oceanispirochaeta</taxon>
    </lineage>
</organism>
<protein>
    <submittedName>
        <fullName evidence="5">Bifunctional (P)ppGpp synthetase/guanosine-3',5'-bis(Diphosphate) 3'-pyrophosphohydrolase</fullName>
    </submittedName>
</protein>
<name>A0A5C1QQG5_9SPIO</name>
<dbReference type="Gene3D" id="3.10.20.30">
    <property type="match status" value="1"/>
</dbReference>
<gene>
    <name evidence="5" type="ORF">EXM22_03235</name>
</gene>
<keyword evidence="6" id="KW-1185">Reference proteome</keyword>
<dbReference type="InterPro" id="IPR003607">
    <property type="entry name" value="HD/PDEase_dom"/>
</dbReference>
<dbReference type="InterPro" id="IPR004811">
    <property type="entry name" value="RelA/Spo_fam"/>
</dbReference>
<dbReference type="Gene3D" id="3.30.460.10">
    <property type="entry name" value="Beta Polymerase, domain 2"/>
    <property type="match status" value="1"/>
</dbReference>
<evidence type="ECO:0000313" key="6">
    <source>
        <dbReference type="Proteomes" id="UP000324209"/>
    </source>
</evidence>
<dbReference type="FunFam" id="3.10.20.30:FF:000002">
    <property type="entry name" value="GTP pyrophosphokinase (RelA/SpoT)"/>
    <property type="match status" value="1"/>
</dbReference>
<dbReference type="CDD" id="cd05399">
    <property type="entry name" value="NT_Rel-Spo_like"/>
    <property type="match status" value="1"/>
</dbReference>
<dbReference type="GO" id="GO:0015949">
    <property type="term" value="P:nucleobase-containing small molecule interconversion"/>
    <property type="evidence" value="ECO:0007669"/>
    <property type="project" value="UniProtKB-ARBA"/>
</dbReference>
<dbReference type="Pfam" id="PF04607">
    <property type="entry name" value="RelA_SpoT"/>
    <property type="match status" value="1"/>
</dbReference>
<dbReference type="Pfam" id="PF13328">
    <property type="entry name" value="HD_4"/>
    <property type="match status" value="1"/>
</dbReference>
<reference evidence="5 6" key="1">
    <citation type="submission" date="2019-02" db="EMBL/GenBank/DDBJ databases">
        <title>Complete Genome Sequence and Methylome Analysis of free living Spirochaetas.</title>
        <authorList>
            <person name="Fomenkov A."/>
            <person name="Dubinina G."/>
            <person name="Leshcheva N."/>
            <person name="Mikheeva N."/>
            <person name="Grabovich M."/>
            <person name="Vincze T."/>
            <person name="Roberts R.J."/>
        </authorList>
    </citation>
    <scope>NUCLEOTIDE SEQUENCE [LARGE SCALE GENOMIC DNA]</scope>
    <source>
        <strain evidence="5 6">K2</strain>
    </source>
</reference>
<dbReference type="Proteomes" id="UP000324209">
    <property type="component" value="Chromosome"/>
</dbReference>
<keyword evidence="5" id="KW-0378">Hydrolase</keyword>
<proteinExistence type="inferred from homology"/>
<dbReference type="Gene3D" id="1.10.3210.10">
    <property type="entry name" value="Hypothetical protein af1432"/>
    <property type="match status" value="1"/>
</dbReference>
<dbReference type="SUPFAM" id="SSF81301">
    <property type="entry name" value="Nucleotidyltransferase"/>
    <property type="match status" value="1"/>
</dbReference>
<dbReference type="PANTHER" id="PTHR21262">
    <property type="entry name" value="GUANOSINE-3',5'-BIS DIPHOSPHATE 3'-PYROPHOSPHOHYDROLASE"/>
    <property type="match status" value="1"/>
</dbReference>
<dbReference type="InterPro" id="IPR006674">
    <property type="entry name" value="HD_domain"/>
</dbReference>
<evidence type="ECO:0000313" key="5">
    <source>
        <dbReference type="EMBL" id="QEN09851.1"/>
    </source>
</evidence>
<dbReference type="AlphaFoldDB" id="A0A5C1QQG5"/>
<dbReference type="FunFam" id="3.30.460.10:FF:000001">
    <property type="entry name" value="GTP pyrophosphokinase RelA"/>
    <property type="match status" value="1"/>
</dbReference>
<dbReference type="InterPro" id="IPR004095">
    <property type="entry name" value="TGS"/>
</dbReference>
<dbReference type="Pfam" id="PF02824">
    <property type="entry name" value="TGS"/>
    <property type="match status" value="1"/>
</dbReference>
<dbReference type="InterPro" id="IPR007685">
    <property type="entry name" value="RelA_SpoT"/>
</dbReference>
<dbReference type="PANTHER" id="PTHR21262:SF31">
    <property type="entry name" value="GTP PYROPHOSPHOKINASE"/>
    <property type="match status" value="1"/>
</dbReference>
<feature type="domain" description="TGS" evidence="4">
    <location>
        <begin position="386"/>
        <end position="447"/>
    </location>
</feature>
<dbReference type="GO" id="GO:0015969">
    <property type="term" value="P:guanosine tetraphosphate metabolic process"/>
    <property type="evidence" value="ECO:0007669"/>
    <property type="project" value="InterPro"/>
</dbReference>
<evidence type="ECO:0000259" key="3">
    <source>
        <dbReference type="PROSITE" id="PS51831"/>
    </source>
</evidence>
<dbReference type="GO" id="GO:0016787">
    <property type="term" value="F:hydrolase activity"/>
    <property type="evidence" value="ECO:0007669"/>
    <property type="project" value="UniProtKB-KW"/>
</dbReference>
<comment type="function">
    <text evidence="2">In eubacteria ppGpp (guanosine 3'-diphosphate 5'-diphosphate) is a mediator of the stringent response that coordinates a variety of cellular activities in response to changes in nutritional abundance.</text>
</comment>
<dbReference type="InterPro" id="IPR012676">
    <property type="entry name" value="TGS-like"/>
</dbReference>
<dbReference type="KEGG" id="ock:EXM22_03235"/>
<dbReference type="GO" id="GO:0005886">
    <property type="term" value="C:plasma membrane"/>
    <property type="evidence" value="ECO:0007669"/>
    <property type="project" value="TreeGrafter"/>
</dbReference>
<dbReference type="PROSITE" id="PS51880">
    <property type="entry name" value="TGS"/>
    <property type="match status" value="1"/>
</dbReference>
<accession>A0A5C1QQG5</accession>
<evidence type="ECO:0000259" key="4">
    <source>
        <dbReference type="PROSITE" id="PS51880"/>
    </source>
</evidence>
<dbReference type="EMBL" id="CP036150">
    <property type="protein sequence ID" value="QEN09851.1"/>
    <property type="molecule type" value="Genomic_DNA"/>
</dbReference>
<comment type="pathway">
    <text evidence="1">Purine metabolism.</text>
</comment>
<evidence type="ECO:0000256" key="1">
    <source>
        <dbReference type="ARBA" id="ARBA00025704"/>
    </source>
</evidence>
<dbReference type="SMART" id="SM00471">
    <property type="entry name" value="HDc"/>
    <property type="match status" value="1"/>
</dbReference>
<dbReference type="SUPFAM" id="SSF109604">
    <property type="entry name" value="HD-domain/PDEase-like"/>
    <property type="match status" value="1"/>
</dbReference>
<evidence type="ECO:0000256" key="2">
    <source>
        <dbReference type="RuleBase" id="RU003847"/>
    </source>
</evidence>
<sequence>MIEFLIQGFLKNLSHFTEKEQQEILSACRWAQELHQHQKRASGEPYVIHPIHVAKILLGLQLDATAIKAGLLHDILEDTDVTRQEIKDRFGMDVYHLVNGVTKINIVNVKNKSVQERETIRKMILAMDKDIRVILIKLADKRHNMNTLQYMPVEKQKRIARECLDIYAPLAGKLGIYSIKTELEDLSLKFLRPDVYDEIKTFLSQKKGERAEFLQLVQEQILKAAAEEDIEINIKTRAKHFYSIYLKMKTKGKELHEIYDFLGIRILCKTQTQCYALLGLVHHLFKPLSGRFKDYIAMPKENGYKSLHTTVMTSSGKPLEIQIRTEKMNNTAEYGVAAHWAYKEGKHTADLDSYNTNLLKKLRDINSEDYGTSDFFSSLKADVLTDTIFVFTPNGDTVELPIGSTAIDFAYHIHTDIGDHCLSAKADDVIIPLNKPLLNTQTISVQTSPNAHPHLNWLRFVKTTRARSKTRNWLNKHDNDIVIDRHIVAKKALKRQTTTPTALKNPVEEKPVQNKMIDSSKIGVSIDKERNIMINLAGCCNPVPGDKIIGFISRGRGIIVHKADCYNLKGINDFEERKIDVEWENYSDKATQSFKVVARYAANLFSEIEGAIRKYSGHLISGSISETDRGDLEGYFTVEMNKMDDYKMIAKSIRTIPSVLNIQKVKQF</sequence>
<dbReference type="SUPFAM" id="SSF81271">
    <property type="entry name" value="TGS-like"/>
    <property type="match status" value="1"/>
</dbReference>
<dbReference type="SMART" id="SM00954">
    <property type="entry name" value="RelA_SpoT"/>
    <property type="match status" value="1"/>
</dbReference>